<keyword evidence="3" id="KW-1185">Reference proteome</keyword>
<dbReference type="STRING" id="1121420.SAMN02746098_04710"/>
<reference evidence="3" key="1">
    <citation type="submission" date="2016-11" db="EMBL/GenBank/DDBJ databases">
        <authorList>
            <person name="Varghese N."/>
            <person name="Submissions S."/>
        </authorList>
    </citation>
    <scope>NUCLEOTIDE SEQUENCE [LARGE SCALE GENOMIC DNA]</scope>
    <source>
        <strain evidence="3">DSM 15449</strain>
    </source>
</reference>
<keyword evidence="1" id="KW-1133">Transmembrane helix</keyword>
<dbReference type="PANTHER" id="PTHR37305:SF1">
    <property type="entry name" value="MEMBRANE PROTEIN"/>
    <property type="match status" value="1"/>
</dbReference>
<accession>A0A1M6EA23</accession>
<dbReference type="AlphaFoldDB" id="A0A1M6EA23"/>
<dbReference type="EMBL" id="FQXJ01000026">
    <property type="protein sequence ID" value="SHI82263.1"/>
    <property type="molecule type" value="Genomic_DNA"/>
</dbReference>
<dbReference type="GO" id="GO:0005886">
    <property type="term" value="C:plasma membrane"/>
    <property type="evidence" value="ECO:0007669"/>
    <property type="project" value="UniProtKB-SubCell"/>
</dbReference>
<feature type="transmembrane region" description="Helical" evidence="1">
    <location>
        <begin position="157"/>
        <end position="181"/>
    </location>
</feature>
<dbReference type="OrthoDB" id="9800309at2"/>
<name>A0A1M6EA23_9FIRM</name>
<feature type="transmembrane region" description="Helical" evidence="1">
    <location>
        <begin position="188"/>
        <end position="206"/>
    </location>
</feature>
<proteinExistence type="predicted"/>
<sequence>MNVFKREMRANRKALIIWSIGVILMIASSMGKYAGLSASGQSINDLLAEMPQSLKAVMGMGTFDLTMAIGYFGVLFIYLAMMATIHSAMLGANIISKEERDKTAEFLFSKPISRNRIISSKLLASFVNILILNLVTFVSSILMVQKYSKGEAVLGDITRLILGMFILQLIFLFIGTVIAAVCKHPKTAPTLAAGILLITFMLSIGIDLNNRLEKLKYLTPFKYFDAKNLISSQGFEPVYMILSVLLIAVLLSATYVFYKHRDLNV</sequence>
<organism evidence="2 3">
    <name type="scientific">Desulfosporosinus lacus DSM 15449</name>
    <dbReference type="NCBI Taxonomy" id="1121420"/>
    <lineage>
        <taxon>Bacteria</taxon>
        <taxon>Bacillati</taxon>
        <taxon>Bacillota</taxon>
        <taxon>Clostridia</taxon>
        <taxon>Eubacteriales</taxon>
        <taxon>Desulfitobacteriaceae</taxon>
        <taxon>Desulfosporosinus</taxon>
    </lineage>
</organism>
<evidence type="ECO:0000313" key="3">
    <source>
        <dbReference type="Proteomes" id="UP000183954"/>
    </source>
</evidence>
<keyword evidence="1" id="KW-0812">Transmembrane</keyword>
<protein>
    <submittedName>
        <fullName evidence="2">ABC-2 type transport system permease protein</fullName>
    </submittedName>
</protein>
<keyword evidence="1" id="KW-0472">Membrane</keyword>
<dbReference type="RefSeq" id="WP_073032666.1">
    <property type="nucleotide sequence ID" value="NZ_FQXJ01000026.1"/>
</dbReference>
<feature type="transmembrane region" description="Helical" evidence="1">
    <location>
        <begin position="122"/>
        <end position="145"/>
    </location>
</feature>
<feature type="transmembrane region" description="Helical" evidence="1">
    <location>
        <begin position="238"/>
        <end position="258"/>
    </location>
</feature>
<dbReference type="Proteomes" id="UP000183954">
    <property type="component" value="Unassembled WGS sequence"/>
</dbReference>
<feature type="transmembrane region" description="Helical" evidence="1">
    <location>
        <begin position="66"/>
        <end position="92"/>
    </location>
</feature>
<gene>
    <name evidence="2" type="ORF">SAMN02746098_04710</name>
</gene>
<dbReference type="PANTHER" id="PTHR37305">
    <property type="entry name" value="INTEGRAL MEMBRANE PROTEIN-RELATED"/>
    <property type="match status" value="1"/>
</dbReference>
<dbReference type="Pfam" id="PF12679">
    <property type="entry name" value="ABC2_membrane_2"/>
    <property type="match status" value="1"/>
</dbReference>
<evidence type="ECO:0000256" key="1">
    <source>
        <dbReference type="SAM" id="Phobius"/>
    </source>
</evidence>
<dbReference type="GO" id="GO:0140359">
    <property type="term" value="F:ABC-type transporter activity"/>
    <property type="evidence" value="ECO:0007669"/>
    <property type="project" value="InterPro"/>
</dbReference>
<evidence type="ECO:0000313" key="2">
    <source>
        <dbReference type="EMBL" id="SHI82263.1"/>
    </source>
</evidence>